<keyword evidence="11" id="KW-1185">Reference proteome</keyword>
<dbReference type="GO" id="GO:0016020">
    <property type="term" value="C:membrane"/>
    <property type="evidence" value="ECO:0007669"/>
    <property type="project" value="UniProtKB-SubCell"/>
</dbReference>
<evidence type="ECO:0000259" key="9">
    <source>
        <dbReference type="SMART" id="SM00563"/>
    </source>
</evidence>
<dbReference type="SUPFAM" id="SSF69593">
    <property type="entry name" value="Glycerol-3-phosphate (1)-acyltransferase"/>
    <property type="match status" value="1"/>
</dbReference>
<dbReference type="EMBL" id="JABFUD020000010">
    <property type="protein sequence ID" value="KAI5074733.1"/>
    <property type="molecule type" value="Genomic_DNA"/>
</dbReference>
<evidence type="ECO:0000256" key="3">
    <source>
        <dbReference type="ARBA" id="ARBA00022679"/>
    </source>
</evidence>
<evidence type="ECO:0000256" key="7">
    <source>
        <dbReference type="SAM" id="MobiDB-lite"/>
    </source>
</evidence>
<evidence type="ECO:0000256" key="4">
    <source>
        <dbReference type="ARBA" id="ARBA00022692"/>
    </source>
</evidence>
<feature type="region of interest" description="Disordered" evidence="7">
    <location>
        <begin position="499"/>
        <end position="521"/>
    </location>
</feature>
<evidence type="ECO:0000313" key="11">
    <source>
        <dbReference type="Proteomes" id="UP000886520"/>
    </source>
</evidence>
<dbReference type="PANTHER" id="PTHR15486:SF0">
    <property type="entry name" value="GLYCEROL-3-PHOSPHATE ACYLTRANSFERASE 1"/>
    <property type="match status" value="1"/>
</dbReference>
<feature type="transmembrane region" description="Helical" evidence="8">
    <location>
        <begin position="240"/>
        <end position="258"/>
    </location>
</feature>
<comment type="similarity">
    <text evidence="2">Belongs to the GPAT/DAPAT family.</text>
</comment>
<dbReference type="AlphaFoldDB" id="A0A9D4UWB9"/>
<reference evidence="10" key="1">
    <citation type="submission" date="2021-01" db="EMBL/GenBank/DDBJ databases">
        <title>Adiantum capillus-veneris genome.</title>
        <authorList>
            <person name="Fang Y."/>
            <person name="Liao Q."/>
        </authorList>
    </citation>
    <scope>NUCLEOTIDE SEQUENCE</scope>
    <source>
        <strain evidence="10">H3</strain>
        <tissue evidence="10">Leaf</tissue>
    </source>
</reference>
<evidence type="ECO:0000256" key="2">
    <source>
        <dbReference type="ARBA" id="ARBA00007937"/>
    </source>
</evidence>
<dbReference type="InterPro" id="IPR056462">
    <property type="entry name" value="HAD_RAM2/GPAT1-8"/>
</dbReference>
<dbReference type="Proteomes" id="UP000886520">
    <property type="component" value="Chromosome 10"/>
</dbReference>
<dbReference type="GO" id="GO:0090447">
    <property type="term" value="F:glycerol-3-phosphate 2-O-acyltransferase activity"/>
    <property type="evidence" value="ECO:0007669"/>
    <property type="project" value="TreeGrafter"/>
</dbReference>
<proteinExistence type="inferred from homology"/>
<keyword evidence="3" id="KW-0808">Transferase</keyword>
<keyword evidence="6 8" id="KW-0472">Membrane</keyword>
<accession>A0A9D4UWB9</accession>
<dbReference type="CDD" id="cd06551">
    <property type="entry name" value="LPLAT"/>
    <property type="match status" value="1"/>
</dbReference>
<organism evidence="10 11">
    <name type="scientific">Adiantum capillus-veneris</name>
    <name type="common">Maidenhair fern</name>
    <dbReference type="NCBI Taxonomy" id="13818"/>
    <lineage>
        <taxon>Eukaryota</taxon>
        <taxon>Viridiplantae</taxon>
        <taxon>Streptophyta</taxon>
        <taxon>Embryophyta</taxon>
        <taxon>Tracheophyta</taxon>
        <taxon>Polypodiopsida</taxon>
        <taxon>Polypodiidae</taxon>
        <taxon>Polypodiales</taxon>
        <taxon>Pteridineae</taxon>
        <taxon>Pteridaceae</taxon>
        <taxon>Vittarioideae</taxon>
        <taxon>Adiantum</taxon>
    </lineage>
</organism>
<keyword evidence="5 8" id="KW-1133">Transmembrane helix</keyword>
<dbReference type="SMART" id="SM00563">
    <property type="entry name" value="PlsC"/>
    <property type="match status" value="1"/>
</dbReference>
<gene>
    <name evidence="10" type="ORF">GOP47_0010694</name>
</gene>
<name>A0A9D4UWB9_ADICA</name>
<evidence type="ECO:0000256" key="8">
    <source>
        <dbReference type="SAM" id="Phobius"/>
    </source>
</evidence>
<evidence type="ECO:0000256" key="6">
    <source>
        <dbReference type="ARBA" id="ARBA00023136"/>
    </source>
</evidence>
<dbReference type="InterPro" id="IPR002123">
    <property type="entry name" value="Plipid/glycerol_acylTrfase"/>
</dbReference>
<dbReference type="OrthoDB" id="1854593at2759"/>
<sequence length="521" mass="57340">MASNGCDTRRFADVKSCPMKERGGQSAVVTLKGCLLRSRSYFPYFMLLALEAGSPGRALLLLLSTPVIWSVEHVFGCPNGALQILIFISVAGLRLSDVSGVSKAVLPKFFVEDMDSQCYQVLVSCSSRYVVTSFPRVMVEYFLKEHVGVNEVFGTELQVSAGGFCTGLVGKPPGVLCGQRKAETMRKVFGERGPDVGVGKAGGDVPFLSVCKEAYVVEVEGSAVSREQYQKALVFHDGRLVALPTPLVALTYVLWMPFGLMLALTRILITGLPMEVGFPCAALLGVRFRIKGSPPLPLPKGQKQGILFVCTHRTLLDATFLCVGLRRKVRALTYSVSRLAVLLSPIGTGYLTRDRQQDAHLIGQYLENEEDLFVCPEGTTCREPYLLRFSSLFAELTEHITPVAMRVCTSMFWGNTARGYKALDPFFYLMNPRPYYEIIFLDRLPKEQTVAGGKTSVEVAKMVQKQLAEALGYGCTEFTRKDKYTILAGHDGTVKDRRFMPKKPPATATACRGSSDDDKSF</sequence>
<dbReference type="Pfam" id="PF23270">
    <property type="entry name" value="HAD_RAM2_N"/>
    <property type="match status" value="1"/>
</dbReference>
<dbReference type="Gene3D" id="3.40.50.1000">
    <property type="entry name" value="HAD superfamily/HAD-like"/>
    <property type="match status" value="1"/>
</dbReference>
<dbReference type="InterPro" id="IPR023214">
    <property type="entry name" value="HAD_sf"/>
</dbReference>
<comment type="subcellular location">
    <subcellularLocation>
        <location evidence="1">Membrane</location>
        <topology evidence="1">Multi-pass membrane protein</topology>
    </subcellularLocation>
</comment>
<evidence type="ECO:0000256" key="5">
    <source>
        <dbReference type="ARBA" id="ARBA00022989"/>
    </source>
</evidence>
<evidence type="ECO:0000313" key="10">
    <source>
        <dbReference type="EMBL" id="KAI5074733.1"/>
    </source>
</evidence>
<dbReference type="GO" id="GO:0010143">
    <property type="term" value="P:cutin biosynthetic process"/>
    <property type="evidence" value="ECO:0007669"/>
    <property type="project" value="TreeGrafter"/>
</dbReference>
<protein>
    <recommendedName>
        <fullName evidence="9">Phospholipid/glycerol acyltransferase domain-containing protein</fullName>
    </recommendedName>
</protein>
<evidence type="ECO:0000256" key="1">
    <source>
        <dbReference type="ARBA" id="ARBA00004141"/>
    </source>
</evidence>
<comment type="caution">
    <text evidence="10">The sequence shown here is derived from an EMBL/GenBank/DDBJ whole genome shotgun (WGS) entry which is preliminary data.</text>
</comment>
<keyword evidence="4 8" id="KW-0812">Transmembrane</keyword>
<feature type="domain" description="Phospholipid/glycerol acyltransferase" evidence="9">
    <location>
        <begin position="306"/>
        <end position="408"/>
    </location>
</feature>
<dbReference type="PANTHER" id="PTHR15486">
    <property type="entry name" value="ANCIENT UBIQUITOUS PROTEIN"/>
    <property type="match status" value="1"/>
</dbReference>
<dbReference type="GO" id="GO:0016791">
    <property type="term" value="F:phosphatase activity"/>
    <property type="evidence" value="ECO:0007669"/>
    <property type="project" value="TreeGrafter"/>
</dbReference>